<evidence type="ECO:0000256" key="4">
    <source>
        <dbReference type="ARBA" id="ARBA00022840"/>
    </source>
</evidence>
<evidence type="ECO:0000256" key="5">
    <source>
        <dbReference type="SAM" id="MobiDB-lite"/>
    </source>
</evidence>
<dbReference type="InterPro" id="IPR003593">
    <property type="entry name" value="AAA+_ATPase"/>
</dbReference>
<evidence type="ECO:0000313" key="7">
    <source>
        <dbReference type="EMBL" id="CBG71815.1"/>
    </source>
</evidence>
<dbReference type="HOGENOM" id="CLU_000604_1_2_11"/>
<dbReference type="InterPro" id="IPR027417">
    <property type="entry name" value="P-loop_NTPase"/>
</dbReference>
<dbReference type="GeneID" id="24309813"/>
<dbReference type="SMART" id="SM00382">
    <property type="entry name" value="AAA"/>
    <property type="match status" value="1"/>
</dbReference>
<keyword evidence="2" id="KW-0813">Transport</keyword>
<proteinExistence type="inferred from homology"/>
<evidence type="ECO:0000313" key="8">
    <source>
        <dbReference type="Proteomes" id="UP000001444"/>
    </source>
</evidence>
<keyword evidence="4 7" id="KW-0067">ATP-binding</keyword>
<feature type="compositionally biased region" description="Low complexity" evidence="5">
    <location>
        <begin position="251"/>
        <end position="266"/>
    </location>
</feature>
<dbReference type="InterPro" id="IPR003439">
    <property type="entry name" value="ABC_transporter-like_ATP-bd"/>
</dbReference>
<reference evidence="7 8" key="1">
    <citation type="journal article" date="2010" name="Mol. Plant Microbe Interact.">
        <title>Streptomyces scabies 87-22 contains a coronafacic acid-like biosynthetic cluster that contributes to plant-microbe interactions.</title>
        <authorList>
            <person name="Bignell D.R."/>
            <person name="Seipke R.F."/>
            <person name="Huguet-Tapia J.C."/>
            <person name="Chambers A.H."/>
            <person name="Parry R.J."/>
            <person name="Loria R."/>
        </authorList>
    </citation>
    <scope>NUCLEOTIDE SEQUENCE [LARGE SCALE GENOMIC DNA]</scope>
    <source>
        <strain evidence="7 8">87.22</strain>
    </source>
</reference>
<evidence type="ECO:0000256" key="1">
    <source>
        <dbReference type="ARBA" id="ARBA00005417"/>
    </source>
</evidence>
<comment type="similarity">
    <text evidence="1">Belongs to the ABC transporter superfamily.</text>
</comment>
<dbReference type="EMBL" id="FN554889">
    <property type="protein sequence ID" value="CBG71815.1"/>
    <property type="molecule type" value="Genomic_DNA"/>
</dbReference>
<accession>C9ZDP1</accession>
<dbReference type="Gene3D" id="3.40.50.300">
    <property type="entry name" value="P-loop containing nucleotide triphosphate hydrolases"/>
    <property type="match status" value="1"/>
</dbReference>
<dbReference type="RefSeq" id="WP_013002405.1">
    <property type="nucleotide sequence ID" value="NC_013929.1"/>
</dbReference>
<feature type="region of interest" description="Disordered" evidence="5">
    <location>
        <begin position="251"/>
        <end position="274"/>
    </location>
</feature>
<dbReference type="PANTHER" id="PTHR43335">
    <property type="entry name" value="ABC TRANSPORTER, ATP-BINDING PROTEIN"/>
    <property type="match status" value="1"/>
</dbReference>
<dbReference type="Proteomes" id="UP000001444">
    <property type="component" value="Chromosome"/>
</dbReference>
<evidence type="ECO:0000259" key="6">
    <source>
        <dbReference type="PROSITE" id="PS50893"/>
    </source>
</evidence>
<dbReference type="PROSITE" id="PS50893">
    <property type="entry name" value="ABC_TRANSPORTER_2"/>
    <property type="match status" value="1"/>
</dbReference>
<dbReference type="STRING" id="680198.SCAB_47611"/>
<dbReference type="AlphaFoldDB" id="C9ZDP1"/>
<dbReference type="SUPFAM" id="SSF52540">
    <property type="entry name" value="P-loop containing nucleoside triphosphate hydrolases"/>
    <property type="match status" value="1"/>
</dbReference>
<dbReference type="GO" id="GO:0016887">
    <property type="term" value="F:ATP hydrolysis activity"/>
    <property type="evidence" value="ECO:0007669"/>
    <property type="project" value="InterPro"/>
</dbReference>
<dbReference type="Pfam" id="PF00005">
    <property type="entry name" value="ABC_tran"/>
    <property type="match status" value="1"/>
</dbReference>
<dbReference type="KEGG" id="scb:SCAB_47611"/>
<protein>
    <submittedName>
        <fullName evidence="7">Putative ABC transporter ATP-binding subunit</fullName>
    </submittedName>
</protein>
<evidence type="ECO:0000256" key="3">
    <source>
        <dbReference type="ARBA" id="ARBA00022741"/>
    </source>
</evidence>
<keyword evidence="8" id="KW-1185">Reference proteome</keyword>
<dbReference type="PANTHER" id="PTHR43335:SF4">
    <property type="entry name" value="ABC TRANSPORTER, ATP-BINDING PROTEIN"/>
    <property type="match status" value="1"/>
</dbReference>
<name>C9ZDP1_STRSW</name>
<dbReference type="eggNOG" id="COG1131">
    <property type="taxonomic scope" value="Bacteria"/>
</dbReference>
<dbReference type="GO" id="GO:0005524">
    <property type="term" value="F:ATP binding"/>
    <property type="evidence" value="ECO:0007669"/>
    <property type="project" value="UniProtKB-KW"/>
</dbReference>
<sequence>MSTANASSTAGAPVVALRGLTKRFGEVTAVDDLTFEVRPGRIVGLLGRNGAGKTTSLRMLLGLCRPTSGEATVFGRPYAELPHAARRVGVSMDAVGPLPGASARRELTIWARTLGLPGRRVEEVLDLVGLADGTTASRPVKGYSTGMKQRLALATALLPDPELLVLDEPANGLDPDGIRWLRGLLRGLADEGRTVLVSSHLLAEVEQTVDDVVIIQSSLRYAGPLDELVGPGEGERLEDRFFALVDPATAPQAPSVPSATSAVSSAVGGGQNHA</sequence>
<feature type="domain" description="ABC transporter" evidence="6">
    <location>
        <begin position="15"/>
        <end position="241"/>
    </location>
</feature>
<keyword evidence="3" id="KW-0547">Nucleotide-binding</keyword>
<evidence type="ECO:0000256" key="2">
    <source>
        <dbReference type="ARBA" id="ARBA00022448"/>
    </source>
</evidence>
<gene>
    <name evidence="7" type="ordered locus">SCAB_47611</name>
</gene>
<organism evidence="7 8">
    <name type="scientific">Streptomyces scabiei (strain 87.22)</name>
    <dbReference type="NCBI Taxonomy" id="680198"/>
    <lineage>
        <taxon>Bacteria</taxon>
        <taxon>Bacillati</taxon>
        <taxon>Actinomycetota</taxon>
        <taxon>Actinomycetes</taxon>
        <taxon>Kitasatosporales</taxon>
        <taxon>Streptomycetaceae</taxon>
        <taxon>Streptomyces</taxon>
    </lineage>
</organism>